<evidence type="ECO:0000313" key="2">
    <source>
        <dbReference type="Proteomes" id="UP000260759"/>
    </source>
</evidence>
<dbReference type="AlphaFoldDB" id="A0A3E5EYM8"/>
<protein>
    <submittedName>
        <fullName evidence="1">Uncharacterized protein</fullName>
    </submittedName>
</protein>
<sequence length="180" mass="19774">MYRSMAEKQDIRENAMAGGTPARLRGLAANGNSISPTLAEVVSAMPEATHSSKGIMSADQAFYLRETTIIGGVAGGFSNRYKLIGILNYDAYAPFRVNISMGSYASTDRYLIDATLTYYNSAMYVSGVCHNRIGYVIKDNKAYVYLKEYAGNSYIGYVIGSEIHEFTSYESEPSNIVYVP</sequence>
<comment type="caution">
    <text evidence="1">The sequence shown here is derived from an EMBL/GenBank/DDBJ whole genome shotgun (WGS) entry which is preliminary data.</text>
</comment>
<evidence type="ECO:0000313" key="1">
    <source>
        <dbReference type="EMBL" id="RGN93574.1"/>
    </source>
</evidence>
<dbReference type="EMBL" id="QSVA01000009">
    <property type="protein sequence ID" value="RGN93574.1"/>
    <property type="molecule type" value="Genomic_DNA"/>
</dbReference>
<organism evidence="1 2">
    <name type="scientific">Bacteroides uniformis</name>
    <dbReference type="NCBI Taxonomy" id="820"/>
    <lineage>
        <taxon>Bacteria</taxon>
        <taxon>Pseudomonadati</taxon>
        <taxon>Bacteroidota</taxon>
        <taxon>Bacteroidia</taxon>
        <taxon>Bacteroidales</taxon>
        <taxon>Bacteroidaceae</taxon>
        <taxon>Bacteroides</taxon>
    </lineage>
</organism>
<accession>A0A3E5EYM8</accession>
<name>A0A3E5EYM8_BACUN</name>
<dbReference type="Proteomes" id="UP000260759">
    <property type="component" value="Unassembled WGS sequence"/>
</dbReference>
<reference evidence="1 2" key="1">
    <citation type="submission" date="2018-08" db="EMBL/GenBank/DDBJ databases">
        <title>A genome reference for cultivated species of the human gut microbiota.</title>
        <authorList>
            <person name="Zou Y."/>
            <person name="Xue W."/>
            <person name="Luo G."/>
        </authorList>
    </citation>
    <scope>NUCLEOTIDE SEQUENCE [LARGE SCALE GENOMIC DNA]</scope>
    <source>
        <strain evidence="1 2">OM03-4</strain>
    </source>
</reference>
<gene>
    <name evidence="1" type="ORF">DXB37_11945</name>
</gene>
<proteinExistence type="predicted"/>